<dbReference type="Proteomes" id="UP001501116">
    <property type="component" value="Unassembled WGS sequence"/>
</dbReference>
<comment type="caution">
    <text evidence="2">The sequence shown here is derived from an EMBL/GenBank/DDBJ whole genome shotgun (WGS) entry which is preliminary data.</text>
</comment>
<keyword evidence="3" id="KW-1185">Reference proteome</keyword>
<evidence type="ECO:0000313" key="3">
    <source>
        <dbReference type="Proteomes" id="UP001501116"/>
    </source>
</evidence>
<sequence length="190" mass="20987">MRRAAEGHGYVTTPGRDEGGVGVNWFDPWLGDSEINVINDKIATFDKFAAFTGRSDGFTLDRDEAHEILNEATRIRNQLNLLQMKANRLEHLSPPADDPASLDYNDVLTSKSAEFVRAKSEEIRGRPGAFAFGAGHVTIEVNYLTELIGRLRKSLGIKDETEEQNKQRLQSAQNADKQNVPQVGKGGGYA</sequence>
<evidence type="ECO:0000313" key="2">
    <source>
        <dbReference type="EMBL" id="GAA1995235.1"/>
    </source>
</evidence>
<gene>
    <name evidence="2" type="ORF">GCM10009754_88110</name>
</gene>
<dbReference type="EMBL" id="BAAANN010000098">
    <property type="protein sequence ID" value="GAA1995235.1"/>
    <property type="molecule type" value="Genomic_DNA"/>
</dbReference>
<organism evidence="2 3">
    <name type="scientific">Amycolatopsis minnesotensis</name>
    <dbReference type="NCBI Taxonomy" id="337894"/>
    <lineage>
        <taxon>Bacteria</taxon>
        <taxon>Bacillati</taxon>
        <taxon>Actinomycetota</taxon>
        <taxon>Actinomycetes</taxon>
        <taxon>Pseudonocardiales</taxon>
        <taxon>Pseudonocardiaceae</taxon>
        <taxon>Amycolatopsis</taxon>
    </lineage>
</organism>
<feature type="compositionally biased region" description="Polar residues" evidence="1">
    <location>
        <begin position="167"/>
        <end position="181"/>
    </location>
</feature>
<protein>
    <submittedName>
        <fullName evidence="2">Uncharacterized protein</fullName>
    </submittedName>
</protein>
<reference evidence="3" key="1">
    <citation type="journal article" date="2019" name="Int. J. Syst. Evol. Microbiol.">
        <title>The Global Catalogue of Microorganisms (GCM) 10K type strain sequencing project: providing services to taxonomists for standard genome sequencing and annotation.</title>
        <authorList>
            <consortium name="The Broad Institute Genomics Platform"/>
            <consortium name="The Broad Institute Genome Sequencing Center for Infectious Disease"/>
            <person name="Wu L."/>
            <person name="Ma J."/>
        </authorList>
    </citation>
    <scope>NUCLEOTIDE SEQUENCE [LARGE SCALE GENOMIC DNA]</scope>
    <source>
        <strain evidence="3">JCM 14545</strain>
    </source>
</reference>
<feature type="region of interest" description="Disordered" evidence="1">
    <location>
        <begin position="162"/>
        <end position="190"/>
    </location>
</feature>
<evidence type="ECO:0000256" key="1">
    <source>
        <dbReference type="SAM" id="MobiDB-lite"/>
    </source>
</evidence>
<name>A0ABP5EC16_9PSEU</name>
<accession>A0ABP5EC16</accession>
<proteinExistence type="predicted"/>